<evidence type="ECO:0000256" key="3">
    <source>
        <dbReference type="ARBA" id="ARBA00023125"/>
    </source>
</evidence>
<dbReference type="InterPro" id="IPR036390">
    <property type="entry name" value="WH_DNA-bd_sf"/>
</dbReference>
<keyword evidence="3" id="KW-0238">DNA-binding</keyword>
<keyword evidence="4" id="KW-0804">Transcription</keyword>
<dbReference type="KEGG" id="asip:AQUSIP_02020"/>
<protein>
    <submittedName>
        <fullName evidence="5">Methicillin resistance regulatory protein MecI</fullName>
    </submittedName>
</protein>
<evidence type="ECO:0000313" key="5">
    <source>
        <dbReference type="EMBL" id="VVC74928.1"/>
    </source>
</evidence>
<name>A0A5E4PEM1_9COXI</name>
<dbReference type="InterPro" id="IPR005650">
    <property type="entry name" value="BlaI_family"/>
</dbReference>
<keyword evidence="2" id="KW-0805">Transcription regulation</keyword>
<evidence type="ECO:0000256" key="2">
    <source>
        <dbReference type="ARBA" id="ARBA00023015"/>
    </source>
</evidence>
<organism evidence="5 6">
    <name type="scientific">Aquicella siphonis</name>
    <dbReference type="NCBI Taxonomy" id="254247"/>
    <lineage>
        <taxon>Bacteria</taxon>
        <taxon>Pseudomonadati</taxon>
        <taxon>Pseudomonadota</taxon>
        <taxon>Gammaproteobacteria</taxon>
        <taxon>Legionellales</taxon>
        <taxon>Coxiellaceae</taxon>
        <taxon>Aquicella</taxon>
    </lineage>
</organism>
<dbReference type="SUPFAM" id="SSF46785">
    <property type="entry name" value="Winged helix' DNA-binding domain"/>
    <property type="match status" value="1"/>
</dbReference>
<dbReference type="AlphaFoldDB" id="A0A5E4PEM1"/>
<dbReference type="OrthoDB" id="9813558at2"/>
<sequence length="128" mass="14513">MMEKYQLTPVEHELMEIIWKLGQGTVRDVIACLHPTRHLAYTSVSTILRILQQKNILKAVKAGKQHIYQPLLSKETYAAHSVKNMVKQVFAGDSVNLVAYLVNKNDLSLDDIQAIQTLLESKKKELGK</sequence>
<accession>A0A5E4PEM1</accession>
<dbReference type="Pfam" id="PF03965">
    <property type="entry name" value="Penicillinase_R"/>
    <property type="match status" value="1"/>
</dbReference>
<dbReference type="EMBL" id="LR699119">
    <property type="protein sequence ID" value="VVC74928.1"/>
    <property type="molecule type" value="Genomic_DNA"/>
</dbReference>
<dbReference type="Gene3D" id="1.10.4040.10">
    <property type="entry name" value="Penicillinase repressor domain"/>
    <property type="match status" value="1"/>
</dbReference>
<dbReference type="Gene3D" id="1.10.10.10">
    <property type="entry name" value="Winged helix-like DNA-binding domain superfamily/Winged helix DNA-binding domain"/>
    <property type="match status" value="1"/>
</dbReference>
<gene>
    <name evidence="5" type="primary">mecI</name>
    <name evidence="5" type="ORF">AQUSIP_02020</name>
</gene>
<evidence type="ECO:0000256" key="4">
    <source>
        <dbReference type="ARBA" id="ARBA00023163"/>
    </source>
</evidence>
<dbReference type="GO" id="GO:0003677">
    <property type="term" value="F:DNA binding"/>
    <property type="evidence" value="ECO:0007669"/>
    <property type="project" value="UniProtKB-KW"/>
</dbReference>
<dbReference type="PIRSF" id="PIRSF019455">
    <property type="entry name" value="CopR_AtkY"/>
    <property type="match status" value="1"/>
</dbReference>
<dbReference type="Proteomes" id="UP000324194">
    <property type="component" value="Chromosome 1"/>
</dbReference>
<dbReference type="RefSeq" id="WP_148337775.1">
    <property type="nucleotide sequence ID" value="NZ_LR699119.1"/>
</dbReference>
<dbReference type="GO" id="GO:0045892">
    <property type="term" value="P:negative regulation of DNA-templated transcription"/>
    <property type="evidence" value="ECO:0007669"/>
    <property type="project" value="InterPro"/>
</dbReference>
<reference evidence="5 6" key="1">
    <citation type="submission" date="2019-08" db="EMBL/GenBank/DDBJ databases">
        <authorList>
            <person name="Guy L."/>
        </authorList>
    </citation>
    <scope>NUCLEOTIDE SEQUENCE [LARGE SCALE GENOMIC DNA]</scope>
    <source>
        <strain evidence="5 6">SGT-108</strain>
    </source>
</reference>
<comment type="similarity">
    <text evidence="1">Belongs to the BlaI transcriptional regulatory family.</text>
</comment>
<dbReference type="InterPro" id="IPR036388">
    <property type="entry name" value="WH-like_DNA-bd_sf"/>
</dbReference>
<evidence type="ECO:0000256" key="1">
    <source>
        <dbReference type="ARBA" id="ARBA00011046"/>
    </source>
</evidence>
<keyword evidence="6" id="KW-1185">Reference proteome</keyword>
<evidence type="ECO:0000313" key="6">
    <source>
        <dbReference type="Proteomes" id="UP000324194"/>
    </source>
</evidence>
<proteinExistence type="inferred from homology"/>